<dbReference type="SUPFAM" id="SSF111369">
    <property type="entry name" value="HlyD-like secretion proteins"/>
    <property type="match status" value="1"/>
</dbReference>
<dbReference type="PANTHER" id="PTHR30097:SF4">
    <property type="entry name" value="SLR6042 PROTEIN"/>
    <property type="match status" value="1"/>
</dbReference>
<evidence type="ECO:0000259" key="4">
    <source>
        <dbReference type="Pfam" id="PF25973"/>
    </source>
</evidence>
<protein>
    <submittedName>
        <fullName evidence="5">Efflux RND transporter periplasmic adaptor subunit</fullName>
    </submittedName>
</protein>
<dbReference type="NCBIfam" id="TIGR01730">
    <property type="entry name" value="RND_mfp"/>
    <property type="match status" value="1"/>
</dbReference>
<dbReference type="InterPro" id="IPR051909">
    <property type="entry name" value="MFP_Cation_Efflux"/>
</dbReference>
<keyword evidence="2" id="KW-0813">Transport</keyword>
<dbReference type="RefSeq" id="WP_279652061.1">
    <property type="nucleotide sequence ID" value="NZ_CP122539.1"/>
</dbReference>
<dbReference type="Gene3D" id="2.40.30.170">
    <property type="match status" value="1"/>
</dbReference>
<dbReference type="InterPro" id="IPR006143">
    <property type="entry name" value="RND_pump_MFP"/>
</dbReference>
<evidence type="ECO:0000256" key="1">
    <source>
        <dbReference type="ARBA" id="ARBA00009477"/>
    </source>
</evidence>
<dbReference type="InterPro" id="IPR058647">
    <property type="entry name" value="BSH_CzcB-like"/>
</dbReference>
<dbReference type="EMBL" id="CP122539">
    <property type="protein sequence ID" value="WGH76192.1"/>
    <property type="molecule type" value="Genomic_DNA"/>
</dbReference>
<evidence type="ECO:0000256" key="2">
    <source>
        <dbReference type="ARBA" id="ARBA00022448"/>
    </source>
</evidence>
<dbReference type="PROSITE" id="PS51257">
    <property type="entry name" value="PROKAR_LIPOPROTEIN"/>
    <property type="match status" value="1"/>
</dbReference>
<name>A0ABY8L439_9FLAO</name>
<evidence type="ECO:0000313" key="6">
    <source>
        <dbReference type="Proteomes" id="UP001232001"/>
    </source>
</evidence>
<accession>A0ABY8L439</accession>
<dbReference type="Proteomes" id="UP001232001">
    <property type="component" value="Chromosome"/>
</dbReference>
<reference evidence="5 6" key="1">
    <citation type="submission" date="2023-04" db="EMBL/GenBank/DDBJ databases">
        <title>Tenacibaculum tangerinum sp. nov., isolated from sea tidal flat of South Korea.</title>
        <authorList>
            <person name="Lee S.H."/>
            <person name="Kim J.-J."/>
        </authorList>
    </citation>
    <scope>NUCLEOTIDE SEQUENCE [LARGE SCALE GENOMIC DNA]</scope>
    <source>
        <strain evidence="5 6">GRR-S3-23</strain>
    </source>
</reference>
<organism evidence="5 6">
    <name type="scientific">Tenacibaculum tangerinum</name>
    <dbReference type="NCBI Taxonomy" id="3038772"/>
    <lineage>
        <taxon>Bacteria</taxon>
        <taxon>Pseudomonadati</taxon>
        <taxon>Bacteroidota</taxon>
        <taxon>Flavobacteriia</taxon>
        <taxon>Flavobacteriales</taxon>
        <taxon>Flavobacteriaceae</taxon>
        <taxon>Tenacibaculum</taxon>
    </lineage>
</organism>
<dbReference type="PANTHER" id="PTHR30097">
    <property type="entry name" value="CATION EFFLUX SYSTEM PROTEIN CUSB"/>
    <property type="match status" value="1"/>
</dbReference>
<keyword evidence="6" id="KW-1185">Reference proteome</keyword>
<feature type="domain" description="CzcB-like alpha-helical hairpin" evidence="3">
    <location>
        <begin position="114"/>
        <end position="171"/>
    </location>
</feature>
<dbReference type="Pfam" id="PF25893">
    <property type="entry name" value="HH_CzcB"/>
    <property type="match status" value="1"/>
</dbReference>
<dbReference type="Pfam" id="PF25973">
    <property type="entry name" value="BSH_CzcB"/>
    <property type="match status" value="1"/>
</dbReference>
<dbReference type="InterPro" id="IPR058648">
    <property type="entry name" value="HH_CzcB-like"/>
</dbReference>
<evidence type="ECO:0000313" key="5">
    <source>
        <dbReference type="EMBL" id="WGH76192.1"/>
    </source>
</evidence>
<gene>
    <name evidence="5" type="ORF">P8625_03225</name>
</gene>
<proteinExistence type="inferred from homology"/>
<comment type="similarity">
    <text evidence="1">Belongs to the membrane fusion protein (MFP) (TC 8.A.1) family.</text>
</comment>
<feature type="domain" description="CzcB-like barrel-sandwich hybrid" evidence="4">
    <location>
        <begin position="76"/>
        <end position="221"/>
    </location>
</feature>
<evidence type="ECO:0000259" key="3">
    <source>
        <dbReference type="Pfam" id="PF25893"/>
    </source>
</evidence>
<dbReference type="Gene3D" id="2.40.50.100">
    <property type="match status" value="1"/>
</dbReference>
<dbReference type="Gene3D" id="1.10.287.470">
    <property type="entry name" value="Helix hairpin bin"/>
    <property type="match status" value="1"/>
</dbReference>
<sequence>MKYILYSILFVMIMGCKSKENETTSKNTSPVEEGKFFISKEQWEKNNMKLVSVKEKQFPTTIKVTGKIDVPPKNKVVLTAKMGGFVKSIPMLVGDKVHKGQRLVTLESQKFVAMQQEYLETKKEINYLKSEFKRQKLLFDENITSERNYLKAKRDFEVAQTKLVSLQKQLQMINIRVGELDDDSIASFTGVYAPISGSVTKIKAVTGSYISSADEILEIVDNNHLHLELSVFEKDALKLKIGQEISFIVPEQSLQKYKAKVHLIGKSINDNRTVDVHAHIEEEQKDFFLAGMFIEAVIKVDNKNIYALPETAIAEVEGESFALILDKSVNEGYWFQKEKVTLGSTFEGFAELKDTTLKTESKFLEKGVFNLLIE</sequence>